<accession>A0A4S2MWR8</accession>
<evidence type="ECO:0000256" key="1">
    <source>
        <dbReference type="SAM" id="Phobius"/>
    </source>
</evidence>
<sequence>MGLSLTTRGNIGRGLGVLMDAALISLLRVSVKTVHCFDCLTICCHSFCDSPSSLLLCLWVVGLLLFPSLFFPLLGDYRYLSITTLAGLFSLYRVASVVTTQSHPVAVDNASPTSRQPFQHQHRVRNAPIVAGLTATRSFLFSP</sequence>
<keyword evidence="3" id="KW-1185">Reference proteome</keyword>
<keyword evidence="1" id="KW-0472">Membrane</keyword>
<protein>
    <submittedName>
        <fullName evidence="2">Uncharacterized protein</fullName>
    </submittedName>
</protein>
<organism evidence="2 3">
    <name type="scientific">Ascodesmis nigricans</name>
    <dbReference type="NCBI Taxonomy" id="341454"/>
    <lineage>
        <taxon>Eukaryota</taxon>
        <taxon>Fungi</taxon>
        <taxon>Dikarya</taxon>
        <taxon>Ascomycota</taxon>
        <taxon>Pezizomycotina</taxon>
        <taxon>Pezizomycetes</taxon>
        <taxon>Pezizales</taxon>
        <taxon>Ascodesmidaceae</taxon>
        <taxon>Ascodesmis</taxon>
    </lineage>
</organism>
<proteinExistence type="predicted"/>
<evidence type="ECO:0000313" key="3">
    <source>
        <dbReference type="Proteomes" id="UP000298138"/>
    </source>
</evidence>
<dbReference type="EMBL" id="ML220121">
    <property type="protein sequence ID" value="TGZ81098.1"/>
    <property type="molecule type" value="Genomic_DNA"/>
</dbReference>
<reference evidence="2 3" key="1">
    <citation type="submission" date="2019-04" db="EMBL/GenBank/DDBJ databases">
        <title>Comparative genomics and transcriptomics to analyze fruiting body development in filamentous ascomycetes.</title>
        <authorList>
            <consortium name="DOE Joint Genome Institute"/>
            <person name="Lutkenhaus R."/>
            <person name="Traeger S."/>
            <person name="Breuer J."/>
            <person name="Kuo A."/>
            <person name="Lipzen A."/>
            <person name="Pangilinan J."/>
            <person name="Dilworth D."/>
            <person name="Sandor L."/>
            <person name="Poggeler S."/>
            <person name="Barry K."/>
            <person name="Grigoriev I.V."/>
            <person name="Nowrousian M."/>
        </authorList>
    </citation>
    <scope>NUCLEOTIDE SEQUENCE [LARGE SCALE GENOMIC DNA]</scope>
    <source>
        <strain evidence="2 3">CBS 389.68</strain>
    </source>
</reference>
<keyword evidence="1" id="KW-1133">Transmembrane helix</keyword>
<dbReference type="InParanoid" id="A0A4S2MWR8"/>
<keyword evidence="1" id="KW-0812">Transmembrane</keyword>
<dbReference type="AlphaFoldDB" id="A0A4S2MWR8"/>
<feature type="transmembrane region" description="Helical" evidence="1">
    <location>
        <begin position="54"/>
        <end position="71"/>
    </location>
</feature>
<gene>
    <name evidence="2" type="ORF">EX30DRAFT_37422</name>
</gene>
<dbReference type="Proteomes" id="UP000298138">
    <property type="component" value="Unassembled WGS sequence"/>
</dbReference>
<evidence type="ECO:0000313" key="2">
    <source>
        <dbReference type="EMBL" id="TGZ81098.1"/>
    </source>
</evidence>
<name>A0A4S2MWR8_9PEZI</name>